<dbReference type="Pfam" id="PF15632">
    <property type="entry name" value="ATPgrasp_Ter"/>
    <property type="match status" value="1"/>
</dbReference>
<gene>
    <name evidence="3" type="ORF">ISU02_20020</name>
</gene>
<sequence length="402" mass="47023">MREVVITDVRYRMTLTAIWSLGKKGIAITAVEFEDSSPQERLGFYSKYVTHCRIVPNPKDDEILFINGLMTIGKDIYSRTGEKPVLIVTGSKSMAVVTKSFEKLLPYYEFNIVDEDTYYNANNTYKLSEVANMVKVPFPNTTFLQDDETIFRMSKRIQFPVVIKYREGEKLTLKAHERYKIVHRPEEFVNVYTMMHEIQPKPLVQEYIKGAGYGVSVVFDQKQRPVEIFCHRRIREYPVSGGPSTFCESIWDERMVAYAIRLLEALKWTGFAMVEFKGDLKGDLRLMEINPRFWGSMPLSLIAGCDMPFAYYKSVMALKTKHLGFTQFRNRYRLHSKMQYLFQDILSVRGYLKRNRYNPSILFIFIRDLLNPNVKDGLFRWTDPQPGIMYIRNAVLGHSKRE</sequence>
<dbReference type="SUPFAM" id="SSF56059">
    <property type="entry name" value="Glutathione synthetase ATP-binding domain-like"/>
    <property type="match status" value="1"/>
</dbReference>
<dbReference type="RefSeq" id="WP_194703623.1">
    <property type="nucleotide sequence ID" value="NZ_JADKNH010000015.1"/>
</dbReference>
<keyword evidence="1" id="KW-0547">Nucleotide-binding</keyword>
<dbReference type="InterPro" id="IPR011761">
    <property type="entry name" value="ATP-grasp"/>
</dbReference>
<dbReference type="Gene3D" id="3.30.470.20">
    <property type="entry name" value="ATP-grasp fold, B domain"/>
    <property type="match status" value="1"/>
</dbReference>
<dbReference type="EMBL" id="JADKNH010000015">
    <property type="protein sequence ID" value="MBF4695388.1"/>
    <property type="molecule type" value="Genomic_DNA"/>
</dbReference>
<keyword evidence="4" id="KW-1185">Reference proteome</keyword>
<dbReference type="PROSITE" id="PS50975">
    <property type="entry name" value="ATP_GRASP"/>
    <property type="match status" value="1"/>
</dbReference>
<name>A0ABR9ZYZ9_9FIRM</name>
<organism evidence="3 4">
    <name type="scientific">Fusibacter ferrireducens</name>
    <dbReference type="NCBI Taxonomy" id="2785058"/>
    <lineage>
        <taxon>Bacteria</taxon>
        <taxon>Bacillati</taxon>
        <taxon>Bacillota</taxon>
        <taxon>Clostridia</taxon>
        <taxon>Eubacteriales</taxon>
        <taxon>Eubacteriales Family XII. Incertae Sedis</taxon>
        <taxon>Fusibacter</taxon>
    </lineage>
</organism>
<evidence type="ECO:0000313" key="4">
    <source>
        <dbReference type="Proteomes" id="UP000614200"/>
    </source>
</evidence>
<comment type="caution">
    <text evidence="3">The sequence shown here is derived from an EMBL/GenBank/DDBJ whole genome shotgun (WGS) entry which is preliminary data.</text>
</comment>
<evidence type="ECO:0000259" key="2">
    <source>
        <dbReference type="PROSITE" id="PS50975"/>
    </source>
</evidence>
<proteinExistence type="predicted"/>
<keyword evidence="1" id="KW-0067">ATP-binding</keyword>
<protein>
    <submittedName>
        <fullName evidence="3">ATP-grasp domain-containing protein</fullName>
    </submittedName>
</protein>
<feature type="domain" description="ATP-grasp" evidence="2">
    <location>
        <begin position="128"/>
        <end position="316"/>
    </location>
</feature>
<dbReference type="Proteomes" id="UP000614200">
    <property type="component" value="Unassembled WGS sequence"/>
</dbReference>
<evidence type="ECO:0000313" key="3">
    <source>
        <dbReference type="EMBL" id="MBF4695388.1"/>
    </source>
</evidence>
<evidence type="ECO:0000256" key="1">
    <source>
        <dbReference type="PROSITE-ProRule" id="PRU00409"/>
    </source>
</evidence>
<accession>A0ABR9ZYZ9</accession>
<reference evidence="3 4" key="1">
    <citation type="submission" date="2020-11" db="EMBL/GenBank/DDBJ databases">
        <title>Fusibacter basophilias sp. nov.</title>
        <authorList>
            <person name="Qiu D."/>
        </authorList>
    </citation>
    <scope>NUCLEOTIDE SEQUENCE [LARGE SCALE GENOMIC DNA]</scope>
    <source>
        <strain evidence="3 4">Q10-2</strain>
    </source>
</reference>